<gene>
    <name evidence="2" type="ORF">GWI33_016755</name>
</gene>
<organism evidence="2 3">
    <name type="scientific">Rhynchophorus ferrugineus</name>
    <name type="common">Red palm weevil</name>
    <name type="synonym">Curculio ferrugineus</name>
    <dbReference type="NCBI Taxonomy" id="354439"/>
    <lineage>
        <taxon>Eukaryota</taxon>
        <taxon>Metazoa</taxon>
        <taxon>Ecdysozoa</taxon>
        <taxon>Arthropoda</taxon>
        <taxon>Hexapoda</taxon>
        <taxon>Insecta</taxon>
        <taxon>Pterygota</taxon>
        <taxon>Neoptera</taxon>
        <taxon>Endopterygota</taxon>
        <taxon>Coleoptera</taxon>
        <taxon>Polyphaga</taxon>
        <taxon>Cucujiformia</taxon>
        <taxon>Curculionidae</taxon>
        <taxon>Dryophthorinae</taxon>
        <taxon>Rhynchophorus</taxon>
    </lineage>
</organism>
<evidence type="ECO:0000313" key="2">
    <source>
        <dbReference type="EMBL" id="KAF7270291.1"/>
    </source>
</evidence>
<feature type="compositionally biased region" description="Basic and acidic residues" evidence="1">
    <location>
        <begin position="396"/>
        <end position="434"/>
    </location>
</feature>
<dbReference type="Proteomes" id="UP000625711">
    <property type="component" value="Unassembled WGS sequence"/>
</dbReference>
<feature type="region of interest" description="Disordered" evidence="1">
    <location>
        <begin position="65"/>
        <end position="98"/>
    </location>
</feature>
<feature type="region of interest" description="Disordered" evidence="1">
    <location>
        <begin position="389"/>
        <end position="442"/>
    </location>
</feature>
<accession>A0A834I173</accession>
<evidence type="ECO:0000256" key="1">
    <source>
        <dbReference type="SAM" id="MobiDB-lite"/>
    </source>
</evidence>
<sequence>MSGDIKQFLEQQKLLILQDKKRLGLAESENVNICVHSNNCEDETPSVSSQVPSATDAEIVLRNRKETVREQTAYDREDDKENRFHNRNDSSRCTNKDKLVEQKVPSIVEPLDWTRGYESPRDQEKRALIDSLSNSEDYFSSKSDGALGSVDRVAGTPFGPPLLRRGEFAPPSNARLRAAPHAGLGEYELARALYRDRRKEDYLRHLAESKKGAESEKGEERRVGGADGRTFATKFVQTDIENINSQLVQYESGSVSARRTVTDELVDAALRKGPLHVDQRLTTEQNDILLRAMDKPKSILSNRRTGSPRDGYVPDLSHSSYMSTAFMDGFSYSDRGEELERERLKREAYQRELRIQIEEKRHLQAMREEQERRERELENRRLEQQLLRMQEEQAAEEQRRAHRSELLRRHSDDHLRRKTELHELQRPWRRHTESESGPMDGMSAAHYSPPVARRGLPYSSYSFSDPNRYSSSSYTNVLRKEPTSYDTVPLRSHRRFDRFDSLSRIDSLSHRLETMSVRDGVVGDLGDVQRRHSATQQDLSLLRKSPRLHRRNSASRFEESLPTPLLKARSPVAKELRNAVPFSSQRRSGGGVLTQLGSIRAQLQREQLRMDETLRRRGLVRTRTTEDY</sequence>
<keyword evidence="3" id="KW-1185">Reference proteome</keyword>
<dbReference type="AlphaFoldDB" id="A0A834I173"/>
<evidence type="ECO:0000313" key="3">
    <source>
        <dbReference type="Proteomes" id="UP000625711"/>
    </source>
</evidence>
<dbReference type="OrthoDB" id="7735955at2759"/>
<comment type="caution">
    <text evidence="2">The sequence shown here is derived from an EMBL/GenBank/DDBJ whole genome shotgun (WGS) entry which is preliminary data.</text>
</comment>
<proteinExistence type="predicted"/>
<protein>
    <submittedName>
        <fullName evidence="2">Uncharacterized protein</fullName>
    </submittedName>
</protein>
<name>A0A834I173_RHYFE</name>
<reference evidence="2" key="1">
    <citation type="submission" date="2020-08" db="EMBL/GenBank/DDBJ databases">
        <title>Genome sequencing and assembly of the red palm weevil Rhynchophorus ferrugineus.</title>
        <authorList>
            <person name="Dias G.B."/>
            <person name="Bergman C.M."/>
            <person name="Manee M."/>
        </authorList>
    </citation>
    <scope>NUCLEOTIDE SEQUENCE</scope>
    <source>
        <strain evidence="2">AA-2017</strain>
        <tissue evidence="2">Whole larva</tissue>
    </source>
</reference>
<dbReference type="EMBL" id="JAACXV010014117">
    <property type="protein sequence ID" value="KAF7270291.1"/>
    <property type="molecule type" value="Genomic_DNA"/>
</dbReference>